<dbReference type="InterPro" id="IPR012338">
    <property type="entry name" value="Beta-lactam/transpept-like"/>
</dbReference>
<dbReference type="Gene3D" id="3.40.710.10">
    <property type="entry name" value="DD-peptidase/beta-lactamase superfamily"/>
    <property type="match status" value="1"/>
</dbReference>
<evidence type="ECO:0000313" key="2">
    <source>
        <dbReference type="EMBL" id="KAK5050250.1"/>
    </source>
</evidence>
<sequence>MAVSSEAVAKIKSAFQLACDDTNKGIPGLVGIAVGKDGQELFAHAAGKRGFGSEKPMTLDNIFWIASCTKMITGLACMQLVEQGELSLDDAEQVAKLCPEIKEPSILQPDGTLRPAKKRITLRMLLSHTGQRPTFAQSMRPADIFTAGFGYTFFHEGLRDYSKPVGYDEFSGHLKDMVQPLVHEPGEGWQYGLNIDWAGFCVERTTNMTLNEYFQRHIFQPLNIKNISMFPSDEMKSKLAYMNARTLDGQLHPRDHLLHRPLVVETEQGIATCVNSGGAGAFALPREYCQILATLLNNGTSPITGAQILKKETVDMMFENQIPNFSNFGKQGIPAAKSDLTNTIPDLYPGSQQGWGLTFMLSDGPTGRSSGTGHWAGLPNLYWWCDRAQGVAGMICSQILPFADPQVLGLWVQLESGVYSGLSKKP</sequence>
<organism evidence="2 3">
    <name type="scientific">Exophiala sideris</name>
    <dbReference type="NCBI Taxonomy" id="1016849"/>
    <lineage>
        <taxon>Eukaryota</taxon>
        <taxon>Fungi</taxon>
        <taxon>Dikarya</taxon>
        <taxon>Ascomycota</taxon>
        <taxon>Pezizomycotina</taxon>
        <taxon>Eurotiomycetes</taxon>
        <taxon>Chaetothyriomycetidae</taxon>
        <taxon>Chaetothyriales</taxon>
        <taxon>Herpotrichiellaceae</taxon>
        <taxon>Exophiala</taxon>
    </lineage>
</organism>
<dbReference type="InterPro" id="IPR050789">
    <property type="entry name" value="Diverse_Enzym_Activities"/>
</dbReference>
<evidence type="ECO:0000259" key="1">
    <source>
        <dbReference type="Pfam" id="PF00144"/>
    </source>
</evidence>
<accession>A0ABR0IX86</accession>
<gene>
    <name evidence="2" type="ORF">LTR69_010738</name>
</gene>
<dbReference type="EMBL" id="JAVRRF010000039">
    <property type="protein sequence ID" value="KAK5050250.1"/>
    <property type="molecule type" value="Genomic_DNA"/>
</dbReference>
<evidence type="ECO:0000313" key="3">
    <source>
        <dbReference type="Proteomes" id="UP001345691"/>
    </source>
</evidence>
<proteinExistence type="predicted"/>
<feature type="domain" description="Beta-lactamase-related" evidence="1">
    <location>
        <begin position="23"/>
        <end position="402"/>
    </location>
</feature>
<dbReference type="PANTHER" id="PTHR43283:SF3">
    <property type="entry name" value="BETA-LACTAMASE FAMILY PROTEIN (AFU_ORTHOLOGUE AFUA_5G07500)"/>
    <property type="match status" value="1"/>
</dbReference>
<comment type="caution">
    <text evidence="2">The sequence shown here is derived from an EMBL/GenBank/DDBJ whole genome shotgun (WGS) entry which is preliminary data.</text>
</comment>
<dbReference type="SUPFAM" id="SSF56601">
    <property type="entry name" value="beta-lactamase/transpeptidase-like"/>
    <property type="match status" value="1"/>
</dbReference>
<name>A0ABR0IX86_9EURO</name>
<dbReference type="Pfam" id="PF00144">
    <property type="entry name" value="Beta-lactamase"/>
    <property type="match status" value="1"/>
</dbReference>
<reference evidence="2 3" key="1">
    <citation type="submission" date="2023-08" db="EMBL/GenBank/DDBJ databases">
        <title>Black Yeasts Isolated from many extreme environments.</title>
        <authorList>
            <person name="Coleine C."/>
            <person name="Stajich J.E."/>
            <person name="Selbmann L."/>
        </authorList>
    </citation>
    <scope>NUCLEOTIDE SEQUENCE [LARGE SCALE GENOMIC DNA]</scope>
    <source>
        <strain evidence="2 3">CCFEE 6328</strain>
    </source>
</reference>
<dbReference type="PANTHER" id="PTHR43283">
    <property type="entry name" value="BETA-LACTAMASE-RELATED"/>
    <property type="match status" value="1"/>
</dbReference>
<protein>
    <recommendedName>
        <fullName evidence="1">Beta-lactamase-related domain-containing protein</fullName>
    </recommendedName>
</protein>
<keyword evidence="3" id="KW-1185">Reference proteome</keyword>
<dbReference type="InterPro" id="IPR001466">
    <property type="entry name" value="Beta-lactam-related"/>
</dbReference>
<dbReference type="Proteomes" id="UP001345691">
    <property type="component" value="Unassembled WGS sequence"/>
</dbReference>